<keyword evidence="2" id="KW-1185">Reference proteome</keyword>
<dbReference type="EMBL" id="CP003169">
    <property type="protein sequence ID" value="AEV73652.1"/>
    <property type="molecule type" value="Genomic_DNA"/>
</dbReference>
<dbReference type="RefSeq" id="WP_014211412.1">
    <property type="nucleotide sequence ID" value="NC_016604.1"/>
</dbReference>
<organism evidence="1 2">
    <name type="scientific">Mycolicibacterium rhodesiae (strain NBB3)</name>
    <name type="common">Mycobacterium rhodesiae</name>
    <dbReference type="NCBI Taxonomy" id="710685"/>
    <lineage>
        <taxon>Bacteria</taxon>
        <taxon>Bacillati</taxon>
        <taxon>Actinomycetota</taxon>
        <taxon>Actinomycetes</taxon>
        <taxon>Mycobacteriales</taxon>
        <taxon>Mycobacteriaceae</taxon>
        <taxon>Mycolicibacterium</taxon>
    </lineage>
</organism>
<dbReference type="STRING" id="710685.MycrhN_3117"/>
<evidence type="ECO:0000313" key="2">
    <source>
        <dbReference type="Proteomes" id="UP000005442"/>
    </source>
</evidence>
<accession>G8RLM0</accession>
<dbReference type="eggNOG" id="COG0846">
    <property type="taxonomic scope" value="Bacteria"/>
</dbReference>
<dbReference type="Proteomes" id="UP000005442">
    <property type="component" value="Chromosome"/>
</dbReference>
<gene>
    <name evidence="1" type="ordered locus">MycrhN_3117</name>
</gene>
<proteinExistence type="predicted"/>
<dbReference type="KEGG" id="mrh:MycrhN_3117"/>
<evidence type="ECO:0000313" key="1">
    <source>
        <dbReference type="EMBL" id="AEV73652.1"/>
    </source>
</evidence>
<dbReference type="OrthoDB" id="5241047at2"/>
<dbReference type="AlphaFoldDB" id="G8RLM0"/>
<dbReference type="HOGENOM" id="CLU_769074_0_0_11"/>
<reference evidence="1 2" key="1">
    <citation type="submission" date="2011-12" db="EMBL/GenBank/DDBJ databases">
        <title>Complete sequence of Mycobacterium rhodesiae NBB3.</title>
        <authorList>
            <consortium name="US DOE Joint Genome Institute"/>
            <person name="Lucas S."/>
            <person name="Han J."/>
            <person name="Lapidus A."/>
            <person name="Cheng J.-F."/>
            <person name="Goodwin L."/>
            <person name="Pitluck S."/>
            <person name="Peters L."/>
            <person name="Mikhailova N."/>
            <person name="Gu W."/>
            <person name="Detter J.C."/>
            <person name="Han C."/>
            <person name="Tapia R."/>
            <person name="Land M."/>
            <person name="Hauser L."/>
            <person name="Kyrpides N."/>
            <person name="Ivanova N."/>
            <person name="Pagani I."/>
            <person name="Mattes T."/>
            <person name="Holmes A."/>
            <person name="Rutledge P."/>
            <person name="Paulsen I."/>
            <person name="Coleman N."/>
            <person name="Woyke T."/>
        </authorList>
    </citation>
    <scope>NUCLEOTIDE SEQUENCE [LARGE SCALE GENOMIC DNA]</scope>
    <source>
        <strain evidence="1 2">NBB3</strain>
    </source>
</reference>
<sequence length="360" mass="39892">MRTKARNYDFEHLSAYVRENGNTCPSAESHRRGWCAKAQLNDAAAWTADYERYELDHPRTWTVLRSSYMSRTMLFLGFSFSDPNIEILLRLARTLGTASDDRHIAVMKPPNGPTDTDDDRRLHQLRVMDLENSGITVCEIQDHSEIANLLADLALRTRPPRLFIAGSSRLPDATPEQDEEILGPWCAAVAATLVDESGWEIHSLRGPAGWLTSRDAARTRLKEGNYDPSQIVLHFRGKSTPPDAPPERVGTSIYTDLSREQLVPDVLEDCRALLAIRGGGRTAEEIRWASDGHVAVIPVAGSGGAAFEYWEANLAAPPDIGSRRTDKTTWELLNDSDPGIAARAAKKLLEQAMYKTPSAS</sequence>
<dbReference type="Pfam" id="PF13289">
    <property type="entry name" value="SIR2_2"/>
    <property type="match status" value="1"/>
</dbReference>
<protein>
    <submittedName>
        <fullName evidence="1">Uncharacterized protein</fullName>
    </submittedName>
</protein>
<name>G8RLM0_MYCRN</name>